<feature type="transmembrane region" description="Helical" evidence="6">
    <location>
        <begin position="6"/>
        <end position="29"/>
    </location>
</feature>
<evidence type="ECO:0000256" key="2">
    <source>
        <dbReference type="ARBA" id="ARBA00022475"/>
    </source>
</evidence>
<feature type="transmembrane region" description="Helical" evidence="6">
    <location>
        <begin position="41"/>
        <end position="63"/>
    </location>
</feature>
<reference evidence="8" key="1">
    <citation type="journal article" date="2019" name="Int. J. Syst. Evol. Microbiol.">
        <title>The Global Catalogue of Microorganisms (GCM) 10K type strain sequencing project: providing services to taxonomists for standard genome sequencing and annotation.</title>
        <authorList>
            <consortium name="The Broad Institute Genomics Platform"/>
            <consortium name="The Broad Institute Genome Sequencing Center for Infectious Disease"/>
            <person name="Wu L."/>
            <person name="Ma J."/>
        </authorList>
    </citation>
    <scope>NUCLEOTIDE SEQUENCE [LARGE SCALE GENOMIC DNA]</scope>
    <source>
        <strain evidence="8">KCTC 52094</strain>
    </source>
</reference>
<evidence type="ECO:0000256" key="6">
    <source>
        <dbReference type="SAM" id="Phobius"/>
    </source>
</evidence>
<sequence>MADMESFLIFVGALAVAYLIPGPDMVLILQTGALQERRQALATAAGFALARALHVALAALGLAALLRTAPMVFETVRMCGAAYLVWLGIAILRSRSSAPDADMEERTRSSSARSAAVRGLLTNLLNPKALLFCSVLLPQFIQPEQGAIAGQFLLLGTILVCVGLAFDLLYAGAGSFLGRWIARHPIVQIIQRWTFATLLIGFGLRLAFTNRPT</sequence>
<evidence type="ECO:0000313" key="7">
    <source>
        <dbReference type="EMBL" id="MFC3127208.1"/>
    </source>
</evidence>
<evidence type="ECO:0000256" key="4">
    <source>
        <dbReference type="ARBA" id="ARBA00022989"/>
    </source>
</evidence>
<proteinExistence type="predicted"/>
<comment type="caution">
    <text evidence="7">The sequence shown here is derived from an EMBL/GenBank/DDBJ whole genome shotgun (WGS) entry which is preliminary data.</text>
</comment>
<dbReference type="Proteomes" id="UP001595593">
    <property type="component" value="Unassembled WGS sequence"/>
</dbReference>
<accession>A0ABV7G6M6</accession>
<dbReference type="Pfam" id="PF01810">
    <property type="entry name" value="LysE"/>
    <property type="match status" value="1"/>
</dbReference>
<keyword evidence="5 6" id="KW-0472">Membrane</keyword>
<keyword evidence="2" id="KW-1003">Cell membrane</keyword>
<dbReference type="PANTHER" id="PTHR30086:SF20">
    <property type="entry name" value="ARGININE EXPORTER PROTEIN ARGO-RELATED"/>
    <property type="match status" value="1"/>
</dbReference>
<keyword evidence="3 6" id="KW-0812">Transmembrane</keyword>
<evidence type="ECO:0000256" key="5">
    <source>
        <dbReference type="ARBA" id="ARBA00023136"/>
    </source>
</evidence>
<dbReference type="RefSeq" id="WP_379599059.1">
    <property type="nucleotide sequence ID" value="NZ_JBHRTN010000020.1"/>
</dbReference>
<dbReference type="EMBL" id="JBHRTN010000020">
    <property type="protein sequence ID" value="MFC3127208.1"/>
    <property type="molecule type" value="Genomic_DNA"/>
</dbReference>
<name>A0ABV7G6M6_9PROT</name>
<comment type="subcellular location">
    <subcellularLocation>
        <location evidence="1">Cell membrane</location>
        <topology evidence="1">Multi-pass membrane protein</topology>
    </subcellularLocation>
</comment>
<keyword evidence="8" id="KW-1185">Reference proteome</keyword>
<dbReference type="PANTHER" id="PTHR30086">
    <property type="entry name" value="ARGININE EXPORTER PROTEIN ARGO"/>
    <property type="match status" value="1"/>
</dbReference>
<feature type="transmembrane region" description="Helical" evidence="6">
    <location>
        <begin position="189"/>
        <end position="208"/>
    </location>
</feature>
<protein>
    <submittedName>
        <fullName evidence="7">LysE family translocator</fullName>
    </submittedName>
</protein>
<dbReference type="InterPro" id="IPR001123">
    <property type="entry name" value="LeuE-type"/>
</dbReference>
<dbReference type="PIRSF" id="PIRSF006324">
    <property type="entry name" value="LeuE"/>
    <property type="match status" value="1"/>
</dbReference>
<keyword evidence="4 6" id="KW-1133">Transmembrane helix</keyword>
<evidence type="ECO:0000256" key="3">
    <source>
        <dbReference type="ARBA" id="ARBA00022692"/>
    </source>
</evidence>
<gene>
    <name evidence="7" type="ORF">ACFOD4_19240</name>
</gene>
<organism evidence="7 8">
    <name type="scientific">Teichococcus globiformis</name>
    <dbReference type="NCBI Taxonomy" id="2307229"/>
    <lineage>
        <taxon>Bacteria</taxon>
        <taxon>Pseudomonadati</taxon>
        <taxon>Pseudomonadota</taxon>
        <taxon>Alphaproteobacteria</taxon>
        <taxon>Acetobacterales</taxon>
        <taxon>Roseomonadaceae</taxon>
        <taxon>Roseomonas</taxon>
    </lineage>
</organism>
<feature type="transmembrane region" description="Helical" evidence="6">
    <location>
        <begin position="153"/>
        <end position="177"/>
    </location>
</feature>
<evidence type="ECO:0000313" key="8">
    <source>
        <dbReference type="Proteomes" id="UP001595593"/>
    </source>
</evidence>
<evidence type="ECO:0000256" key="1">
    <source>
        <dbReference type="ARBA" id="ARBA00004651"/>
    </source>
</evidence>